<reference evidence="1" key="1">
    <citation type="journal article" date="2015" name="Nature">
        <title>Complex archaea that bridge the gap between prokaryotes and eukaryotes.</title>
        <authorList>
            <person name="Spang A."/>
            <person name="Saw J.H."/>
            <person name="Jorgensen S.L."/>
            <person name="Zaremba-Niedzwiedzka K."/>
            <person name="Martijn J."/>
            <person name="Lind A.E."/>
            <person name="van Eijk R."/>
            <person name="Schleper C."/>
            <person name="Guy L."/>
            <person name="Ettema T.J."/>
        </authorList>
    </citation>
    <scope>NUCLEOTIDE SEQUENCE</scope>
</reference>
<comment type="caution">
    <text evidence="1">The sequence shown here is derived from an EMBL/GenBank/DDBJ whole genome shotgun (WGS) entry which is preliminary data.</text>
</comment>
<organism evidence="1">
    <name type="scientific">marine sediment metagenome</name>
    <dbReference type="NCBI Taxonomy" id="412755"/>
    <lineage>
        <taxon>unclassified sequences</taxon>
        <taxon>metagenomes</taxon>
        <taxon>ecological metagenomes</taxon>
    </lineage>
</organism>
<dbReference type="EMBL" id="LAZR01000189">
    <property type="protein sequence ID" value="KKN83202.1"/>
    <property type="molecule type" value="Genomic_DNA"/>
</dbReference>
<protein>
    <submittedName>
        <fullName evidence="1">Uncharacterized protein</fullName>
    </submittedName>
</protein>
<sequence>MLRILAFAMIVATGAHAQEVITGPLRLDGGVALFKDLPQVENQWSEKEIVEDADEVRRKLEGFGYDIDPQSEWLNSPDSFTLYSNSIGPGQISYLVMPNSADIPPITYSPFTGGAGAQVAQVGFTENILDAVKAYFCKMDPVPETVTGVINIQVGQFSVAWSGEDICKQ</sequence>
<evidence type="ECO:0000313" key="1">
    <source>
        <dbReference type="EMBL" id="KKN83202.1"/>
    </source>
</evidence>
<name>A0A0F9U7A1_9ZZZZ</name>
<gene>
    <name evidence="1" type="ORF">LCGC14_0302020</name>
</gene>
<accession>A0A0F9U7A1</accession>
<dbReference type="AlphaFoldDB" id="A0A0F9U7A1"/>
<proteinExistence type="predicted"/>